<dbReference type="InterPro" id="IPR001764">
    <property type="entry name" value="Glyco_hydro_3_N"/>
</dbReference>
<dbReference type="InterPro" id="IPR044993">
    <property type="entry name" value="BXL"/>
</dbReference>
<dbReference type="GO" id="GO:0046556">
    <property type="term" value="F:alpha-L-arabinofuranosidase activity"/>
    <property type="evidence" value="ECO:0007669"/>
    <property type="project" value="TreeGrafter"/>
</dbReference>
<keyword evidence="8" id="KW-0326">Glycosidase</keyword>
<dbReference type="InterPro" id="IPR013783">
    <property type="entry name" value="Ig-like_fold"/>
</dbReference>
<dbReference type="SMART" id="SM01217">
    <property type="entry name" value="Fn3_like"/>
    <property type="match status" value="1"/>
</dbReference>
<gene>
    <name evidence="13" type="ORF">ColSpa_08377</name>
</gene>
<evidence type="ECO:0000256" key="5">
    <source>
        <dbReference type="ARBA" id="ARBA00022801"/>
    </source>
</evidence>
<evidence type="ECO:0000256" key="11">
    <source>
        <dbReference type="ARBA" id="ARBA00026107"/>
    </source>
</evidence>
<evidence type="ECO:0000313" key="14">
    <source>
        <dbReference type="Proteomes" id="UP001055115"/>
    </source>
</evidence>
<dbReference type="EMBL" id="BQXU01000022">
    <property type="protein sequence ID" value="GKT48196.1"/>
    <property type="molecule type" value="Genomic_DNA"/>
</dbReference>
<dbReference type="RefSeq" id="XP_049130546.1">
    <property type="nucleotide sequence ID" value="XM_049274589.1"/>
</dbReference>
<evidence type="ECO:0000313" key="13">
    <source>
        <dbReference type="EMBL" id="GKT48196.1"/>
    </source>
</evidence>
<organism evidence="13 14">
    <name type="scientific">Colletotrichum spaethianum</name>
    <dbReference type="NCBI Taxonomy" id="700344"/>
    <lineage>
        <taxon>Eukaryota</taxon>
        <taxon>Fungi</taxon>
        <taxon>Dikarya</taxon>
        <taxon>Ascomycota</taxon>
        <taxon>Pezizomycotina</taxon>
        <taxon>Sordariomycetes</taxon>
        <taxon>Hypocreomycetidae</taxon>
        <taxon>Glomerellales</taxon>
        <taxon>Glomerellaceae</taxon>
        <taxon>Colletotrichum</taxon>
        <taxon>Colletotrichum spaethianum species complex</taxon>
    </lineage>
</organism>
<dbReference type="InterPro" id="IPR002772">
    <property type="entry name" value="Glyco_hydro_3_C"/>
</dbReference>
<comment type="caution">
    <text evidence="13">The sequence shown here is derived from an EMBL/GenBank/DDBJ whole genome shotgun (WGS) entry which is preliminary data.</text>
</comment>
<dbReference type="InterPro" id="IPR036962">
    <property type="entry name" value="Glyco_hydro_3_N_sf"/>
</dbReference>
<evidence type="ECO:0000256" key="7">
    <source>
        <dbReference type="ARBA" id="ARBA00023277"/>
    </source>
</evidence>
<evidence type="ECO:0000256" key="10">
    <source>
        <dbReference type="ARBA" id="ARBA00024574"/>
    </source>
</evidence>
<dbReference type="GO" id="GO:0031222">
    <property type="term" value="P:arabinan catabolic process"/>
    <property type="evidence" value="ECO:0007669"/>
    <property type="project" value="TreeGrafter"/>
</dbReference>
<comment type="pathway">
    <text evidence="1">Glycan degradation; xylan degradation.</text>
</comment>
<reference evidence="13 14" key="1">
    <citation type="submission" date="2022-03" db="EMBL/GenBank/DDBJ databases">
        <title>Genome data of Colletotrichum spp.</title>
        <authorList>
            <person name="Utami Y.D."/>
            <person name="Hiruma K."/>
        </authorList>
    </citation>
    <scope>NUCLEOTIDE SEQUENCE [LARGE SCALE GENOMIC DNA]</scope>
    <source>
        <strain evidence="13 14">MAFF 239500</strain>
    </source>
</reference>
<keyword evidence="9" id="KW-0624">Polysaccharide degradation</keyword>
<keyword evidence="14" id="KW-1185">Reference proteome</keyword>
<protein>
    <recommendedName>
        <fullName evidence="11">xylan 1,4-beta-xylosidase</fullName>
        <ecNumber evidence="11">3.2.1.37</ecNumber>
    </recommendedName>
</protein>
<sequence>MLDPRWGRGSETPGEDVLRVKRYAEYMTRGLDGPVPEEQQRIISTCKHYAGNDFEDWNGTSRHNFNAKITMQDLAEYYLMPFQQCARDSKVGSIMRAYNAVNVTEHNNYITSDCEAVLDVSANHHYAPINAAGTALCFEAGMDTSCEYSGSSDIPGAWSQGLLKEETVDRALLRLYEGLVRAGYFDGDEAIYASLDWKDVNSPEAQSLALQAAVEGIVLLKNNGTLSLDLKPSHKADAPEKLEGGYSGRAAHLHSPAYAARQLGLDVAVATGPVLQTDAANDNWTASALETAKGADYMFYFGGLDTSAAGETLDRTNLDWPEAQLSLIKKLSKLGKPLVVSLLGDQLDYTPLLEFDEVSSILWANWPGQEADPKRLMGLSYHLDELHDSNHYTSFKAEVESFPETLKISHLMAECKNEFPDTCLAPSLPVSITNTEDRASDYVALAYLSGEYGPKPYPIKTLSAYKRLRDIAPGKTATVDLQWTLGDIVRHDDEGNTVLYPGEYAITIDEPTLTTATFTLEGEEAVLDKWPAPPS</sequence>
<evidence type="ECO:0000256" key="2">
    <source>
        <dbReference type="ARBA" id="ARBA00005336"/>
    </source>
</evidence>
<dbReference type="AlphaFoldDB" id="A0AA37UJK2"/>
<dbReference type="SUPFAM" id="SSF51445">
    <property type="entry name" value="(Trans)glycosidases"/>
    <property type="match status" value="1"/>
</dbReference>
<dbReference type="InterPro" id="IPR026891">
    <property type="entry name" value="Fn3-like"/>
</dbReference>
<proteinExistence type="inferred from homology"/>
<dbReference type="Pfam" id="PF00933">
    <property type="entry name" value="Glyco_hydro_3"/>
    <property type="match status" value="1"/>
</dbReference>
<evidence type="ECO:0000256" key="8">
    <source>
        <dbReference type="ARBA" id="ARBA00023295"/>
    </source>
</evidence>
<keyword evidence="3" id="KW-0858">Xylan degradation</keyword>
<dbReference type="InterPro" id="IPR036881">
    <property type="entry name" value="Glyco_hydro_3_C_sf"/>
</dbReference>
<dbReference type="GO" id="GO:0045493">
    <property type="term" value="P:xylan catabolic process"/>
    <property type="evidence" value="ECO:0007669"/>
    <property type="project" value="UniProtKB-KW"/>
</dbReference>
<dbReference type="Proteomes" id="UP001055115">
    <property type="component" value="Unassembled WGS sequence"/>
</dbReference>
<evidence type="ECO:0000256" key="4">
    <source>
        <dbReference type="ARBA" id="ARBA00022729"/>
    </source>
</evidence>
<dbReference type="Gene3D" id="3.20.20.300">
    <property type="entry name" value="Glycoside hydrolase, family 3, N-terminal domain"/>
    <property type="match status" value="1"/>
</dbReference>
<evidence type="ECO:0000256" key="9">
    <source>
        <dbReference type="ARBA" id="ARBA00023326"/>
    </source>
</evidence>
<dbReference type="Gene3D" id="2.60.40.10">
    <property type="entry name" value="Immunoglobulins"/>
    <property type="match status" value="1"/>
</dbReference>
<dbReference type="PANTHER" id="PTHR42721:SF3">
    <property type="entry name" value="BETA-D-XYLOSIDASE 5-RELATED"/>
    <property type="match status" value="1"/>
</dbReference>
<keyword evidence="7" id="KW-0119">Carbohydrate metabolism</keyword>
<accession>A0AA37UJK2</accession>
<dbReference type="Pfam" id="PF01915">
    <property type="entry name" value="Glyco_hydro_3_C"/>
    <property type="match status" value="1"/>
</dbReference>
<dbReference type="InterPro" id="IPR017853">
    <property type="entry name" value="GH"/>
</dbReference>
<dbReference type="GeneID" id="73329179"/>
<dbReference type="PANTHER" id="PTHR42721">
    <property type="entry name" value="SUGAR HYDROLASE-RELATED"/>
    <property type="match status" value="1"/>
</dbReference>
<comment type="similarity">
    <text evidence="2">Belongs to the glycosyl hydrolase 3 family.</text>
</comment>
<keyword evidence="4" id="KW-0732">Signal</keyword>
<keyword evidence="5" id="KW-0378">Hydrolase</keyword>
<name>A0AA37UJK2_9PEZI</name>
<comment type="catalytic activity">
    <reaction evidence="10">
        <text>Hydrolysis of (1-&gt;4)-beta-D-xylans, to remove successive D-xylose residues from the non-reducing termini.</text>
        <dbReference type="EC" id="3.2.1.37"/>
    </reaction>
</comment>
<evidence type="ECO:0000256" key="1">
    <source>
        <dbReference type="ARBA" id="ARBA00004851"/>
    </source>
</evidence>
<keyword evidence="6" id="KW-0325">Glycoprotein</keyword>
<dbReference type="EC" id="3.2.1.37" evidence="11"/>
<evidence type="ECO:0000259" key="12">
    <source>
        <dbReference type="SMART" id="SM01217"/>
    </source>
</evidence>
<dbReference type="Gene3D" id="3.40.50.1700">
    <property type="entry name" value="Glycoside hydrolase family 3 C-terminal domain"/>
    <property type="match status" value="1"/>
</dbReference>
<feature type="domain" description="Fibronectin type III-like" evidence="12">
    <location>
        <begin position="442"/>
        <end position="512"/>
    </location>
</feature>
<dbReference type="GO" id="GO:0009044">
    <property type="term" value="F:xylan 1,4-beta-xylosidase activity"/>
    <property type="evidence" value="ECO:0007669"/>
    <property type="project" value="UniProtKB-EC"/>
</dbReference>
<evidence type="ECO:0000256" key="3">
    <source>
        <dbReference type="ARBA" id="ARBA00022651"/>
    </source>
</evidence>
<evidence type="ECO:0000256" key="6">
    <source>
        <dbReference type="ARBA" id="ARBA00023180"/>
    </source>
</evidence>
<dbReference type="SUPFAM" id="SSF52279">
    <property type="entry name" value="Beta-D-glucan exohydrolase, C-terminal domain"/>
    <property type="match status" value="1"/>
</dbReference>